<dbReference type="InterPro" id="IPR056884">
    <property type="entry name" value="NPHP3-like_N"/>
</dbReference>
<feature type="non-terminal residue" evidence="3">
    <location>
        <position position="1"/>
    </location>
</feature>
<dbReference type="Gene3D" id="3.40.50.300">
    <property type="entry name" value="P-loop containing nucleotide triphosphate hydrolases"/>
    <property type="match status" value="1"/>
</dbReference>
<dbReference type="Pfam" id="PF24883">
    <property type="entry name" value="NPHP3_N"/>
    <property type="match status" value="1"/>
</dbReference>
<keyword evidence="1" id="KW-0677">Repeat</keyword>
<evidence type="ECO:0000259" key="2">
    <source>
        <dbReference type="Pfam" id="PF24883"/>
    </source>
</evidence>
<feature type="non-terminal residue" evidence="3">
    <location>
        <position position="384"/>
    </location>
</feature>
<gene>
    <name evidence="3" type="ORF">MAR_026017</name>
</gene>
<evidence type="ECO:0000313" key="4">
    <source>
        <dbReference type="Proteomes" id="UP001164746"/>
    </source>
</evidence>
<dbReference type="InterPro" id="IPR027417">
    <property type="entry name" value="P-loop_NTPase"/>
</dbReference>
<sequence length="384" mass="44999">WCITCGLWRQALLRFHTNPWELVWHKLQSWEWPKHYMNLVEIFMLQYWDKANMNAGDLSVALTVWQKCSEFPPTLLPLADKLRTSRNKLAHTQSLDNNAKQNVFNDIKQVIRNAEVVKYLENPLEIQNSITDLENGDLFQFENKLDEILKRTEEENERITTIDSKLNIVREDQAKSFIILSEIKWIEYSPLVPTSSLLVKYFKHHKPLVGREWMFQFLDEQLKNTQKNGILLEADMGYGKSAIAAHIICANEDDKGMEMRKRLIAFHVCKFDVKKTHQAGVFIQRLVSMISNNIPEFTETINEECLLSFITGQCDSDPFGCIDECIIFPLKRTNISDGSEEYRLIIIDALDECYETFMYEKGSKIFDFMERRAHMLPSWIKLLV</sequence>
<dbReference type="EMBL" id="CP111019">
    <property type="protein sequence ID" value="WAR11837.1"/>
    <property type="molecule type" value="Genomic_DNA"/>
</dbReference>
<feature type="domain" description="Nephrocystin 3-like N-terminal" evidence="2">
    <location>
        <begin position="222"/>
        <end position="384"/>
    </location>
</feature>
<name>A0ABY7ERR8_MYAAR</name>
<evidence type="ECO:0000256" key="1">
    <source>
        <dbReference type="ARBA" id="ARBA00022737"/>
    </source>
</evidence>
<proteinExistence type="predicted"/>
<protein>
    <recommendedName>
        <fullName evidence="2">Nephrocystin 3-like N-terminal domain-containing protein</fullName>
    </recommendedName>
</protein>
<organism evidence="3 4">
    <name type="scientific">Mya arenaria</name>
    <name type="common">Soft-shell clam</name>
    <dbReference type="NCBI Taxonomy" id="6604"/>
    <lineage>
        <taxon>Eukaryota</taxon>
        <taxon>Metazoa</taxon>
        <taxon>Spiralia</taxon>
        <taxon>Lophotrochozoa</taxon>
        <taxon>Mollusca</taxon>
        <taxon>Bivalvia</taxon>
        <taxon>Autobranchia</taxon>
        <taxon>Heteroconchia</taxon>
        <taxon>Euheterodonta</taxon>
        <taxon>Imparidentia</taxon>
        <taxon>Neoheterodontei</taxon>
        <taxon>Myida</taxon>
        <taxon>Myoidea</taxon>
        <taxon>Myidae</taxon>
        <taxon>Mya</taxon>
    </lineage>
</organism>
<accession>A0ABY7ERR8</accession>
<dbReference type="Proteomes" id="UP001164746">
    <property type="component" value="Chromosome 8"/>
</dbReference>
<keyword evidence="4" id="KW-1185">Reference proteome</keyword>
<evidence type="ECO:0000313" key="3">
    <source>
        <dbReference type="EMBL" id="WAR11837.1"/>
    </source>
</evidence>
<reference evidence="3" key="1">
    <citation type="submission" date="2022-11" db="EMBL/GenBank/DDBJ databases">
        <title>Centuries of genome instability and evolution in soft-shell clam transmissible cancer (bioRxiv).</title>
        <authorList>
            <person name="Hart S.F.M."/>
            <person name="Yonemitsu M.A."/>
            <person name="Giersch R.M."/>
            <person name="Beal B.F."/>
            <person name="Arriagada G."/>
            <person name="Davis B.W."/>
            <person name="Ostrander E.A."/>
            <person name="Goff S.P."/>
            <person name="Metzger M.J."/>
        </authorList>
    </citation>
    <scope>NUCLEOTIDE SEQUENCE</scope>
    <source>
        <strain evidence="3">MELC-2E11</strain>
        <tissue evidence="3">Siphon/mantle</tissue>
    </source>
</reference>